<feature type="domain" description="PB1" evidence="2">
    <location>
        <begin position="5"/>
        <end position="91"/>
    </location>
</feature>
<evidence type="ECO:0000259" key="2">
    <source>
        <dbReference type="SMART" id="SM00666"/>
    </source>
</evidence>
<dbReference type="AlphaFoldDB" id="A0A8K1C7R2"/>
<protein>
    <recommendedName>
        <fullName evidence="2">PB1 domain-containing protein</fullName>
    </recommendedName>
</protein>
<dbReference type="OrthoDB" id="166431at2759"/>
<proteinExistence type="predicted"/>
<gene>
    <name evidence="3" type="ORF">Poli38472_013319</name>
</gene>
<keyword evidence="1" id="KW-0175">Coiled coil</keyword>
<keyword evidence="4" id="KW-1185">Reference proteome</keyword>
<dbReference type="Proteomes" id="UP000794436">
    <property type="component" value="Unassembled WGS sequence"/>
</dbReference>
<evidence type="ECO:0000256" key="1">
    <source>
        <dbReference type="SAM" id="Coils"/>
    </source>
</evidence>
<feature type="coiled-coil region" evidence="1">
    <location>
        <begin position="106"/>
        <end position="159"/>
    </location>
</feature>
<comment type="caution">
    <text evidence="3">The sequence shown here is derived from an EMBL/GenBank/DDBJ whole genome shotgun (WGS) entry which is preliminary data.</text>
</comment>
<dbReference type="InterPro" id="IPR000270">
    <property type="entry name" value="PB1_dom"/>
</dbReference>
<accession>A0A8K1C7R2</accession>
<dbReference type="EMBL" id="SPLM01000113">
    <property type="protein sequence ID" value="TMW57845.1"/>
    <property type="molecule type" value="Genomic_DNA"/>
</dbReference>
<dbReference type="CDD" id="cd05992">
    <property type="entry name" value="PB1"/>
    <property type="match status" value="1"/>
</dbReference>
<evidence type="ECO:0000313" key="4">
    <source>
        <dbReference type="Proteomes" id="UP000794436"/>
    </source>
</evidence>
<sequence length="301" mass="32682">MDQNSVAVKIGFNGDLHRLRVDLNTFTLDELTRLFVHTFRLTPGSFVIKYTDAEGDNLNVCSDAEFVEACRVLLGGQHGDLKTLKFTAVSRGDGAVRPENVADPLIQAVERLVHTLNVTVEKARTEEWKGMEVATEALSQAATDAKETLEAARQAVQEKPFEQVVGETSEGLKSAAGGISSFAQRLVTKFIPEKKQAAAAATPPPAPVETTVEEPQEVVQPEEKVEAVVDNDAPEPEVVVPAPAATEAPVAFSEAEIKWAEQLMIVRGIFPDIETARAVEMLERSQGDVNLVINLLMEQVV</sequence>
<dbReference type="SMART" id="SM00666">
    <property type="entry name" value="PB1"/>
    <property type="match status" value="1"/>
</dbReference>
<dbReference type="Pfam" id="PF00564">
    <property type="entry name" value="PB1"/>
    <property type="match status" value="1"/>
</dbReference>
<name>A0A8K1C7R2_PYTOL</name>
<organism evidence="3 4">
    <name type="scientific">Pythium oligandrum</name>
    <name type="common">Mycoparasitic fungus</name>
    <dbReference type="NCBI Taxonomy" id="41045"/>
    <lineage>
        <taxon>Eukaryota</taxon>
        <taxon>Sar</taxon>
        <taxon>Stramenopiles</taxon>
        <taxon>Oomycota</taxon>
        <taxon>Peronosporomycetes</taxon>
        <taxon>Pythiales</taxon>
        <taxon>Pythiaceae</taxon>
        <taxon>Pythium</taxon>
    </lineage>
</organism>
<reference evidence="3" key="1">
    <citation type="submission" date="2019-03" db="EMBL/GenBank/DDBJ databases">
        <title>Long read genome sequence of the mycoparasitic Pythium oligandrum ATCC 38472 isolated from sugarbeet rhizosphere.</title>
        <authorList>
            <person name="Gaulin E."/>
        </authorList>
    </citation>
    <scope>NUCLEOTIDE SEQUENCE</scope>
    <source>
        <strain evidence="3">ATCC 38472_TT</strain>
    </source>
</reference>
<dbReference type="Gene3D" id="3.10.20.90">
    <property type="entry name" value="Phosphatidylinositol 3-kinase Catalytic Subunit, Chain A, domain 1"/>
    <property type="match status" value="1"/>
</dbReference>
<dbReference type="SUPFAM" id="SSF54277">
    <property type="entry name" value="CAD &amp; PB1 domains"/>
    <property type="match status" value="1"/>
</dbReference>
<evidence type="ECO:0000313" key="3">
    <source>
        <dbReference type="EMBL" id="TMW57845.1"/>
    </source>
</evidence>